<dbReference type="GO" id="GO:0003700">
    <property type="term" value="F:DNA-binding transcription factor activity"/>
    <property type="evidence" value="ECO:0007669"/>
    <property type="project" value="InterPro"/>
</dbReference>
<evidence type="ECO:0000313" key="8">
    <source>
        <dbReference type="Proteomes" id="UP000199137"/>
    </source>
</evidence>
<dbReference type="RefSeq" id="WP_067595520.1">
    <property type="nucleotide sequence ID" value="NZ_FOWC01000006.1"/>
</dbReference>
<dbReference type="EMBL" id="FOWC01000006">
    <property type="protein sequence ID" value="SFP71896.1"/>
    <property type="molecule type" value="Genomic_DNA"/>
</dbReference>
<dbReference type="STRING" id="112413.SAMN05421854_106378"/>
<comment type="similarity">
    <text evidence="1">Belongs to the LysR transcriptional regulatory family.</text>
</comment>
<keyword evidence="9" id="KW-1185">Reference proteome</keyword>
<evidence type="ECO:0000313" key="7">
    <source>
        <dbReference type="EMBL" id="SFP71896.1"/>
    </source>
</evidence>
<dbReference type="Pfam" id="PF03466">
    <property type="entry name" value="LysR_substrate"/>
    <property type="match status" value="1"/>
</dbReference>
<dbReference type="FunFam" id="1.10.10.10:FF:000001">
    <property type="entry name" value="LysR family transcriptional regulator"/>
    <property type="match status" value="1"/>
</dbReference>
<dbReference type="PROSITE" id="PS50931">
    <property type="entry name" value="HTH_LYSR"/>
    <property type="match status" value="1"/>
</dbReference>
<keyword evidence="2" id="KW-0805">Transcription regulation</keyword>
<dbReference type="PANTHER" id="PTHR30126">
    <property type="entry name" value="HTH-TYPE TRANSCRIPTIONAL REGULATOR"/>
    <property type="match status" value="1"/>
</dbReference>
<dbReference type="SUPFAM" id="SSF46785">
    <property type="entry name" value="Winged helix' DNA-binding domain"/>
    <property type="match status" value="1"/>
</dbReference>
<evidence type="ECO:0000256" key="2">
    <source>
        <dbReference type="ARBA" id="ARBA00023015"/>
    </source>
</evidence>
<evidence type="ECO:0000256" key="1">
    <source>
        <dbReference type="ARBA" id="ARBA00009437"/>
    </source>
</evidence>
<reference evidence="6 9" key="2">
    <citation type="submission" date="2020-01" db="EMBL/GenBank/DDBJ databases">
        <title>Insect and environment-associated Actinomycetes.</title>
        <authorList>
            <person name="Currrie C."/>
            <person name="Chevrette M."/>
            <person name="Carlson C."/>
            <person name="Stubbendieck R."/>
            <person name="Wendt-Pienkowski E."/>
        </authorList>
    </citation>
    <scope>NUCLEOTIDE SEQUENCE [LARGE SCALE GENOMIC DNA]</scope>
    <source>
        <strain evidence="6 9">SID8386</strain>
    </source>
</reference>
<proteinExistence type="inferred from homology"/>
<evidence type="ECO:0000313" key="6">
    <source>
        <dbReference type="EMBL" id="NEC62392.1"/>
    </source>
</evidence>
<dbReference type="Proteomes" id="UP000470404">
    <property type="component" value="Unassembled WGS sequence"/>
</dbReference>
<dbReference type="OrthoDB" id="4131546at2"/>
<feature type="domain" description="HTH lysR-type" evidence="5">
    <location>
        <begin position="6"/>
        <end position="63"/>
    </location>
</feature>
<reference evidence="7 8" key="1">
    <citation type="submission" date="2016-10" db="EMBL/GenBank/DDBJ databases">
        <authorList>
            <person name="de Groot N.N."/>
        </authorList>
    </citation>
    <scope>NUCLEOTIDE SEQUENCE [LARGE SCALE GENOMIC DNA]</scope>
    <source>
        <strain evidence="7 8">DSM 44637</strain>
    </source>
</reference>
<dbReference type="SUPFAM" id="SSF53850">
    <property type="entry name" value="Periplasmic binding protein-like II"/>
    <property type="match status" value="1"/>
</dbReference>
<dbReference type="PRINTS" id="PR00039">
    <property type="entry name" value="HTHLYSR"/>
</dbReference>
<dbReference type="AlphaFoldDB" id="A0A1I5SNM1"/>
<organism evidence="7 8">
    <name type="scientific">Amycolatopsis rubida</name>
    <dbReference type="NCBI Taxonomy" id="112413"/>
    <lineage>
        <taxon>Bacteria</taxon>
        <taxon>Bacillati</taxon>
        <taxon>Actinomycetota</taxon>
        <taxon>Actinomycetes</taxon>
        <taxon>Pseudonocardiales</taxon>
        <taxon>Pseudonocardiaceae</taxon>
        <taxon>Amycolatopsis</taxon>
    </lineage>
</organism>
<accession>A0A1I5SNM1</accession>
<dbReference type="Gene3D" id="3.40.190.10">
    <property type="entry name" value="Periplasmic binding protein-like II"/>
    <property type="match status" value="2"/>
</dbReference>
<dbReference type="InterPro" id="IPR000847">
    <property type="entry name" value="LysR_HTH_N"/>
</dbReference>
<gene>
    <name evidence="6" type="ORF">G3I59_44030</name>
    <name evidence="7" type="ORF">SAMN05421854_106378</name>
</gene>
<keyword evidence="4" id="KW-0804">Transcription</keyword>
<sequence>MSAPQLETMDLEVFAAIARLGSFSAAAAELRVAAPSVSNRIAALERRLGTTLFVRGARGSTLTPAGQRLAGYARRCLDLLDEAVRGLDTGTPERLVLAAPNSFAATVFPLVFRALDGLPVAAHGRVAHSREVVEQVRDGSAHGGFLLTQVATGSLRSERLGASPMVAVCRTGHELCDAGELHPDDLVRAKLVVYHWDAEGEPLAAAFDHPQRRRDEPVHTTGSPETALSIALRSDHVAVIPRFAARDSLRAGQIQLLPVRLPLWSVELRFVYLAANADRPGITALLNALPWLREELGS</sequence>
<dbReference type="InterPro" id="IPR005119">
    <property type="entry name" value="LysR_subst-bd"/>
</dbReference>
<keyword evidence="3 7" id="KW-0238">DNA-binding</keyword>
<protein>
    <submittedName>
        <fullName evidence="7">DNA-binding transcriptional regulator, LysR family</fullName>
    </submittedName>
    <submittedName>
        <fullName evidence="6">LysR family transcriptional regulator</fullName>
    </submittedName>
</protein>
<dbReference type="InterPro" id="IPR036390">
    <property type="entry name" value="WH_DNA-bd_sf"/>
</dbReference>
<dbReference type="Gene3D" id="1.10.10.10">
    <property type="entry name" value="Winged helix-like DNA-binding domain superfamily/Winged helix DNA-binding domain"/>
    <property type="match status" value="1"/>
</dbReference>
<dbReference type="GO" id="GO:0000976">
    <property type="term" value="F:transcription cis-regulatory region binding"/>
    <property type="evidence" value="ECO:0007669"/>
    <property type="project" value="TreeGrafter"/>
</dbReference>
<dbReference type="Proteomes" id="UP000199137">
    <property type="component" value="Unassembled WGS sequence"/>
</dbReference>
<evidence type="ECO:0000256" key="3">
    <source>
        <dbReference type="ARBA" id="ARBA00023125"/>
    </source>
</evidence>
<dbReference type="PANTHER" id="PTHR30126:SF39">
    <property type="entry name" value="HTH-TYPE TRANSCRIPTIONAL REGULATOR CYSL"/>
    <property type="match status" value="1"/>
</dbReference>
<evidence type="ECO:0000256" key="4">
    <source>
        <dbReference type="ARBA" id="ARBA00023163"/>
    </source>
</evidence>
<evidence type="ECO:0000313" key="9">
    <source>
        <dbReference type="Proteomes" id="UP000470404"/>
    </source>
</evidence>
<dbReference type="InterPro" id="IPR036388">
    <property type="entry name" value="WH-like_DNA-bd_sf"/>
</dbReference>
<name>A0A1I5SNM1_9PSEU</name>
<evidence type="ECO:0000259" key="5">
    <source>
        <dbReference type="PROSITE" id="PS50931"/>
    </source>
</evidence>
<dbReference type="Pfam" id="PF00126">
    <property type="entry name" value="HTH_1"/>
    <property type="match status" value="1"/>
</dbReference>
<dbReference type="EMBL" id="JAAGNC010000212">
    <property type="protein sequence ID" value="NEC62392.1"/>
    <property type="molecule type" value="Genomic_DNA"/>
</dbReference>
<dbReference type="CDD" id="cd05466">
    <property type="entry name" value="PBP2_LTTR_substrate"/>
    <property type="match status" value="1"/>
</dbReference>